<keyword evidence="2 11" id="KW-0813">Transport</keyword>
<dbReference type="PANTHER" id="PTHR32552">
    <property type="entry name" value="FERRICHROME IRON RECEPTOR-RELATED"/>
    <property type="match status" value="1"/>
</dbReference>
<organism evidence="16 17">
    <name type="scientific">Novosphingobium subterraneum</name>
    <dbReference type="NCBI Taxonomy" id="48936"/>
    <lineage>
        <taxon>Bacteria</taxon>
        <taxon>Pseudomonadati</taxon>
        <taxon>Pseudomonadota</taxon>
        <taxon>Alphaproteobacteria</taxon>
        <taxon>Sphingomonadales</taxon>
        <taxon>Sphingomonadaceae</taxon>
        <taxon>Novosphingobium</taxon>
    </lineage>
</organism>
<feature type="chain" id="PRO_5002140707" evidence="13">
    <location>
        <begin position="24"/>
        <end position="750"/>
    </location>
</feature>
<evidence type="ECO:0000256" key="7">
    <source>
        <dbReference type="ARBA" id="ARBA00023065"/>
    </source>
</evidence>
<keyword evidence="10 11" id="KW-0998">Cell outer membrane</keyword>
<keyword evidence="3 11" id="KW-1134">Transmembrane beta strand</keyword>
<dbReference type="InterPro" id="IPR000531">
    <property type="entry name" value="Beta-barrel_TonB"/>
</dbReference>
<keyword evidence="4" id="KW-0410">Iron transport</keyword>
<evidence type="ECO:0000313" key="17">
    <source>
        <dbReference type="Proteomes" id="UP000031338"/>
    </source>
</evidence>
<keyword evidence="6" id="KW-0408">Iron</keyword>
<accession>A0A0B8ZFD4</accession>
<feature type="domain" description="TonB-dependent receptor plug" evidence="15">
    <location>
        <begin position="52"/>
        <end position="159"/>
    </location>
</feature>
<gene>
    <name evidence="16" type="ORF">NJ75_02888</name>
</gene>
<comment type="similarity">
    <text evidence="11 12">Belongs to the TonB-dependent receptor family.</text>
</comment>
<keyword evidence="13" id="KW-0732">Signal</keyword>
<dbReference type="GO" id="GO:0006826">
    <property type="term" value="P:iron ion transport"/>
    <property type="evidence" value="ECO:0007669"/>
    <property type="project" value="UniProtKB-KW"/>
</dbReference>
<dbReference type="InterPro" id="IPR012910">
    <property type="entry name" value="Plug_dom"/>
</dbReference>
<keyword evidence="16" id="KW-0675">Receptor</keyword>
<evidence type="ECO:0000256" key="1">
    <source>
        <dbReference type="ARBA" id="ARBA00004571"/>
    </source>
</evidence>
<evidence type="ECO:0000256" key="9">
    <source>
        <dbReference type="ARBA" id="ARBA00023136"/>
    </source>
</evidence>
<keyword evidence="9 11" id="KW-0472">Membrane</keyword>
<dbReference type="PANTHER" id="PTHR32552:SF81">
    <property type="entry name" value="TONB-DEPENDENT OUTER MEMBRANE RECEPTOR"/>
    <property type="match status" value="1"/>
</dbReference>
<evidence type="ECO:0000256" key="4">
    <source>
        <dbReference type="ARBA" id="ARBA00022496"/>
    </source>
</evidence>
<dbReference type="PROSITE" id="PS52016">
    <property type="entry name" value="TONB_DEPENDENT_REC_3"/>
    <property type="match status" value="1"/>
</dbReference>
<dbReference type="RefSeq" id="WP_039335603.1">
    <property type="nucleotide sequence ID" value="NZ_JBNNWK010000052.1"/>
</dbReference>
<dbReference type="AlphaFoldDB" id="A0A0B8ZFD4"/>
<proteinExistence type="inferred from homology"/>
<dbReference type="Pfam" id="PF07715">
    <property type="entry name" value="Plug"/>
    <property type="match status" value="1"/>
</dbReference>
<evidence type="ECO:0000259" key="14">
    <source>
        <dbReference type="Pfam" id="PF00593"/>
    </source>
</evidence>
<dbReference type="Gene3D" id="2.40.170.20">
    <property type="entry name" value="TonB-dependent receptor, beta-barrel domain"/>
    <property type="match status" value="1"/>
</dbReference>
<dbReference type="EMBL" id="JRVC01000014">
    <property type="protein sequence ID" value="KHS44962.1"/>
    <property type="molecule type" value="Genomic_DNA"/>
</dbReference>
<evidence type="ECO:0000256" key="10">
    <source>
        <dbReference type="ARBA" id="ARBA00023237"/>
    </source>
</evidence>
<dbReference type="STRING" id="48936.NJ75_02888"/>
<dbReference type="InterPro" id="IPR039426">
    <property type="entry name" value="TonB-dep_rcpt-like"/>
</dbReference>
<dbReference type="InterPro" id="IPR036942">
    <property type="entry name" value="Beta-barrel_TonB_sf"/>
</dbReference>
<evidence type="ECO:0000256" key="5">
    <source>
        <dbReference type="ARBA" id="ARBA00022692"/>
    </source>
</evidence>
<dbReference type="Proteomes" id="UP000031338">
    <property type="component" value="Unassembled WGS sequence"/>
</dbReference>
<dbReference type="GO" id="GO:0009279">
    <property type="term" value="C:cell outer membrane"/>
    <property type="evidence" value="ECO:0007669"/>
    <property type="project" value="UniProtKB-SubCell"/>
</dbReference>
<keyword evidence="7" id="KW-0406">Ion transport</keyword>
<reference evidence="16 17" key="1">
    <citation type="submission" date="2014-10" db="EMBL/GenBank/DDBJ databases">
        <title>Draft genome sequence of Novosphingobium subterraneum DSM 12447.</title>
        <authorList>
            <person name="Gan H.M."/>
            <person name="Gan H.Y."/>
            <person name="Savka M.A."/>
        </authorList>
    </citation>
    <scope>NUCLEOTIDE SEQUENCE [LARGE SCALE GENOMIC DNA]</scope>
    <source>
        <strain evidence="16 17">DSM 12447</strain>
    </source>
</reference>
<evidence type="ECO:0000256" key="11">
    <source>
        <dbReference type="PROSITE-ProRule" id="PRU01360"/>
    </source>
</evidence>
<keyword evidence="17" id="KW-1185">Reference proteome</keyword>
<evidence type="ECO:0000313" key="16">
    <source>
        <dbReference type="EMBL" id="KHS44962.1"/>
    </source>
</evidence>
<dbReference type="CDD" id="cd01347">
    <property type="entry name" value="ligand_gated_channel"/>
    <property type="match status" value="1"/>
</dbReference>
<dbReference type="PATRIC" id="fig|48936.3.peg.2901"/>
<evidence type="ECO:0000256" key="3">
    <source>
        <dbReference type="ARBA" id="ARBA00022452"/>
    </source>
</evidence>
<evidence type="ECO:0000256" key="6">
    <source>
        <dbReference type="ARBA" id="ARBA00023004"/>
    </source>
</evidence>
<keyword evidence="8 12" id="KW-0798">TonB box</keyword>
<evidence type="ECO:0000256" key="13">
    <source>
        <dbReference type="SAM" id="SignalP"/>
    </source>
</evidence>
<evidence type="ECO:0000256" key="12">
    <source>
        <dbReference type="RuleBase" id="RU003357"/>
    </source>
</evidence>
<name>A0A0B8ZFD4_9SPHN</name>
<evidence type="ECO:0000256" key="2">
    <source>
        <dbReference type="ARBA" id="ARBA00022448"/>
    </source>
</evidence>
<comment type="caution">
    <text evidence="16">The sequence shown here is derived from an EMBL/GenBank/DDBJ whole genome shotgun (WGS) entry which is preliminary data.</text>
</comment>
<feature type="signal peptide" evidence="13">
    <location>
        <begin position="1"/>
        <end position="23"/>
    </location>
</feature>
<protein>
    <submittedName>
        <fullName evidence="16">TonB-dependent receptor plug</fullName>
    </submittedName>
</protein>
<dbReference type="SUPFAM" id="SSF56935">
    <property type="entry name" value="Porins"/>
    <property type="match status" value="1"/>
</dbReference>
<comment type="subcellular location">
    <subcellularLocation>
        <location evidence="1 11">Cell outer membrane</location>
        <topology evidence="1 11">Multi-pass membrane protein</topology>
    </subcellularLocation>
</comment>
<dbReference type="Pfam" id="PF00593">
    <property type="entry name" value="TonB_dep_Rec_b-barrel"/>
    <property type="match status" value="1"/>
</dbReference>
<feature type="domain" description="TonB-dependent receptor-like beta-barrel" evidence="14">
    <location>
        <begin position="294"/>
        <end position="706"/>
    </location>
</feature>
<sequence>MKCIRNSLGVSVMAMAIAFGAQAASAQTAAEDAAPADTGEIIVTAQKRAENVQNVPLAVSVVGPTQLAAAGVRDFGDLGKISPSLTIRPAEHPVNANVSLRGVGTFAFGIGVEPSVAVLVDEVPLAFQARAFSDLPDIERIEVLRGPQSTLYGKAASAGLINLITRNPTDELKIRANATATTDSEYGANFSVSGPISDTLGFVVSGAYSKWDGNVRNLFNGKKVNGRESGSVRTKLRWEPSSDASVTLSLNYMSGNTTVGRPYIRMTEGLRFRGTGQLATVVMPGVKPGPENTNISNNYNARTNYEGGGGNLRGEFTLGDHTLVSITSYDSFELNDYFDSDETSSSLASENNIQTGTFRSNLFTQEVRLLSDGSKPFRYTVGAYYANVDFERPFYRGPAFSLANWFATSKSSQIAAFVQADWQFMPNATFTGGARIQNERIGYTFKDIQNGNAQFAGNASDTAATYRASLRYEFTPTISAFATYSTGYKGQTYDLTTGFNANRANAGPIKPETSRDIEFGLRTQLFDRKLTFNVTYFDTTYKNLQAQAVEVLPDLTTNFRLTNVGKLGTKGVEIDAGFRPSDLFNLNTSIAVLDAKYISFPSSPCFPNQSAAQGCDRTKSPAFQNLTGERAVQAPRLKFNVTGEVTPSLTENIRGLIQANVQYTGSVFYVARDPQTFQKEFTIVNLSVGARDESRKWEVAAFVNNLFDVQYYPSLINNSGVWGGGSNIATAAILPRDFRRYGGVRASLNF</sequence>
<evidence type="ECO:0000259" key="15">
    <source>
        <dbReference type="Pfam" id="PF07715"/>
    </source>
</evidence>
<keyword evidence="5 11" id="KW-0812">Transmembrane</keyword>
<evidence type="ECO:0000256" key="8">
    <source>
        <dbReference type="ARBA" id="ARBA00023077"/>
    </source>
</evidence>